<dbReference type="AlphaFoldDB" id="C0BV42"/>
<gene>
    <name evidence="2" type="ORF">BIFPSEUDO_04285</name>
</gene>
<accession>C0BV42</accession>
<protein>
    <submittedName>
        <fullName evidence="2">Uncharacterized protein</fullName>
    </submittedName>
</protein>
<organism evidence="2 3">
    <name type="scientific">Bifidobacterium pseudocatenulatum DSM 20438 = JCM 1200 = LMG 10505</name>
    <dbReference type="NCBI Taxonomy" id="547043"/>
    <lineage>
        <taxon>Bacteria</taxon>
        <taxon>Bacillati</taxon>
        <taxon>Actinomycetota</taxon>
        <taxon>Actinomycetes</taxon>
        <taxon>Bifidobacteriales</taxon>
        <taxon>Bifidobacteriaceae</taxon>
        <taxon>Bifidobacterium</taxon>
    </lineage>
</organism>
<feature type="compositionally biased region" description="Basic and acidic residues" evidence="1">
    <location>
        <begin position="11"/>
        <end position="27"/>
    </location>
</feature>
<reference evidence="2 3" key="2">
    <citation type="submission" date="2009-02" db="EMBL/GenBank/DDBJ databases">
        <authorList>
            <person name="Fulton L."/>
            <person name="Clifton S."/>
            <person name="Fulton B."/>
            <person name="Xu J."/>
            <person name="Minx P."/>
            <person name="Pepin K.H."/>
            <person name="Johnson M."/>
            <person name="Bhonagiri V."/>
            <person name="Nash W.E."/>
            <person name="Mardis E.R."/>
            <person name="Wilson R.K."/>
        </authorList>
    </citation>
    <scope>NUCLEOTIDE SEQUENCE [LARGE SCALE GENOMIC DNA]</scope>
    <source>
        <strain evidence="2 3">DSM 20438</strain>
    </source>
</reference>
<feature type="region of interest" description="Disordered" evidence="1">
    <location>
        <begin position="1"/>
        <end position="56"/>
    </location>
</feature>
<dbReference type="Proteomes" id="UP000003875">
    <property type="component" value="Unassembled WGS sequence"/>
</dbReference>
<feature type="compositionally biased region" description="Basic residues" evidence="1">
    <location>
        <begin position="28"/>
        <end position="37"/>
    </location>
</feature>
<reference evidence="2 3" key="1">
    <citation type="submission" date="2009-02" db="EMBL/GenBank/DDBJ databases">
        <title>Draft genome sequence of Bifidobacterium pseudocatenulatum (DSM 20438).</title>
        <authorList>
            <person name="Sudarsanam P."/>
            <person name="Ley R."/>
            <person name="Guruge J."/>
            <person name="Turnbaugh P.J."/>
            <person name="Mahowald M."/>
            <person name="Liep D."/>
            <person name="Gordon J."/>
        </authorList>
    </citation>
    <scope>NUCLEOTIDE SEQUENCE [LARGE SCALE GENOMIC DNA]</scope>
    <source>
        <strain evidence="2 3">DSM 20438</strain>
    </source>
</reference>
<evidence type="ECO:0000313" key="2">
    <source>
        <dbReference type="EMBL" id="EEG70016.1"/>
    </source>
</evidence>
<proteinExistence type="predicted"/>
<evidence type="ECO:0000313" key="3">
    <source>
        <dbReference type="Proteomes" id="UP000003875"/>
    </source>
</evidence>
<evidence type="ECO:0000256" key="1">
    <source>
        <dbReference type="SAM" id="MobiDB-lite"/>
    </source>
</evidence>
<name>C0BV42_BIFPS</name>
<sequence>MQLFSAKSRNINRESHESHESCSEKKKAGGKKGRRLREKREEGFSYGVLQEPRQPP</sequence>
<dbReference type="EMBL" id="ABXX02000006">
    <property type="protein sequence ID" value="EEG70016.1"/>
    <property type="molecule type" value="Genomic_DNA"/>
</dbReference>
<comment type="caution">
    <text evidence="2">The sequence shown here is derived from an EMBL/GenBank/DDBJ whole genome shotgun (WGS) entry which is preliminary data.</text>
</comment>